<evidence type="ECO:0000313" key="3">
    <source>
        <dbReference type="Proteomes" id="UP000282378"/>
    </source>
</evidence>
<dbReference type="Proteomes" id="UP000282378">
    <property type="component" value="Unassembled WGS sequence"/>
</dbReference>
<dbReference type="GO" id="GO:0016020">
    <property type="term" value="C:membrane"/>
    <property type="evidence" value="ECO:0007669"/>
    <property type="project" value="TreeGrafter"/>
</dbReference>
<reference evidence="2 3" key="1">
    <citation type="submission" date="2018-08" db="EMBL/GenBank/DDBJ databases">
        <title>Recombination of ecologically and evolutionarily significant loci maintains genetic cohesion in the Pseudomonas syringae species complex.</title>
        <authorList>
            <person name="Dillon M."/>
            <person name="Thakur S."/>
            <person name="Almeida R.N.D."/>
            <person name="Weir B.S."/>
            <person name="Guttman D.S."/>
        </authorList>
    </citation>
    <scope>NUCLEOTIDE SEQUENCE [LARGE SCALE GENOMIC DNA]</scope>
    <source>
        <strain evidence="2 3">88_10</strain>
    </source>
</reference>
<comment type="caution">
    <text evidence="2">The sequence shown here is derived from an EMBL/GenBank/DDBJ whole genome shotgun (WGS) entry which is preliminary data.</text>
</comment>
<feature type="non-terminal residue" evidence="2">
    <location>
        <position position="1"/>
    </location>
</feature>
<dbReference type="Gene3D" id="3.30.870.10">
    <property type="entry name" value="Endonuclease Chain A"/>
    <property type="match status" value="1"/>
</dbReference>
<dbReference type="GO" id="GO:0008808">
    <property type="term" value="F:cardiolipin synthase activity"/>
    <property type="evidence" value="ECO:0007669"/>
    <property type="project" value="TreeGrafter"/>
</dbReference>
<evidence type="ECO:0000259" key="1">
    <source>
        <dbReference type="Pfam" id="PF13091"/>
    </source>
</evidence>
<dbReference type="PANTHER" id="PTHR21248:SF23">
    <property type="entry name" value="CARDIOLIPIN SYNTHASE B"/>
    <property type="match status" value="1"/>
</dbReference>
<feature type="non-terminal residue" evidence="2">
    <location>
        <position position="122"/>
    </location>
</feature>
<feature type="domain" description="Phospholipase D-like" evidence="1">
    <location>
        <begin position="42"/>
        <end position="122"/>
    </location>
</feature>
<evidence type="ECO:0000313" key="2">
    <source>
        <dbReference type="EMBL" id="RML26396.1"/>
    </source>
</evidence>
<gene>
    <name evidence="2" type="ORF">APX70_06677</name>
</gene>
<dbReference type="GO" id="GO:0032049">
    <property type="term" value="P:cardiolipin biosynthetic process"/>
    <property type="evidence" value="ECO:0007669"/>
    <property type="project" value="TreeGrafter"/>
</dbReference>
<dbReference type="SUPFAM" id="SSF56024">
    <property type="entry name" value="Phospholipase D/nuclease"/>
    <property type="match status" value="1"/>
</dbReference>
<name>A0A3M2UHC2_PSEYM</name>
<dbReference type="AlphaFoldDB" id="A0A3M2UHC2"/>
<organism evidence="2 3">
    <name type="scientific">Pseudomonas syringae pv. maculicola</name>
    <dbReference type="NCBI Taxonomy" id="59511"/>
    <lineage>
        <taxon>Bacteria</taxon>
        <taxon>Pseudomonadati</taxon>
        <taxon>Pseudomonadota</taxon>
        <taxon>Gammaproteobacteria</taxon>
        <taxon>Pseudomonadales</taxon>
        <taxon>Pseudomonadaceae</taxon>
        <taxon>Pseudomonas</taxon>
    </lineage>
</organism>
<protein>
    <submittedName>
        <fullName evidence="2">Cardiolipin synthetase 2</fullName>
    </submittedName>
</protein>
<accession>A0A3M2UHC2</accession>
<dbReference type="Pfam" id="PF13091">
    <property type="entry name" value="PLDc_2"/>
    <property type="match status" value="1"/>
</dbReference>
<dbReference type="PANTHER" id="PTHR21248">
    <property type="entry name" value="CARDIOLIPIN SYNTHASE"/>
    <property type="match status" value="1"/>
</dbReference>
<sequence>SKAVRARLTPTPLKLDRAGDAQMLLAERDNGEHTTDIEEQYLEAIRGATQRITLANAYFFPSYRFLRELRNASRRGVKVTLILQGQPDMPFVRVCSRLTYTYLLRDGVVIHEYKQRALHGKV</sequence>
<dbReference type="InterPro" id="IPR025202">
    <property type="entry name" value="PLD-like_dom"/>
</dbReference>
<proteinExistence type="predicted"/>
<dbReference type="EMBL" id="RBNL01004700">
    <property type="protein sequence ID" value="RML26396.1"/>
    <property type="molecule type" value="Genomic_DNA"/>
</dbReference>